<evidence type="ECO:0000256" key="4">
    <source>
        <dbReference type="ARBA" id="ARBA00023002"/>
    </source>
</evidence>
<dbReference type="InterPro" id="IPR011008">
    <property type="entry name" value="Dimeric_a/b-barrel"/>
</dbReference>
<feature type="domain" description="Dyp-type peroxidase N-terminal" evidence="8">
    <location>
        <begin position="19"/>
        <end position="151"/>
    </location>
</feature>
<keyword evidence="4" id="KW-0560">Oxidoreductase</keyword>
<dbReference type="Pfam" id="PF04261">
    <property type="entry name" value="Dyp_perox_N"/>
    <property type="match status" value="1"/>
</dbReference>
<evidence type="ECO:0000256" key="6">
    <source>
        <dbReference type="ARBA" id="ARBA00025737"/>
    </source>
</evidence>
<dbReference type="GO" id="GO:0046872">
    <property type="term" value="F:metal ion binding"/>
    <property type="evidence" value="ECO:0007669"/>
    <property type="project" value="UniProtKB-KW"/>
</dbReference>
<evidence type="ECO:0000256" key="2">
    <source>
        <dbReference type="ARBA" id="ARBA00022559"/>
    </source>
</evidence>
<dbReference type="GO" id="GO:0005829">
    <property type="term" value="C:cytosol"/>
    <property type="evidence" value="ECO:0007669"/>
    <property type="project" value="TreeGrafter"/>
</dbReference>
<sequence>MSINTPPGDAPTPPAPEPQPVLAPLTISAGFLVVSVRDADGVDARVLEVASDINSLVRAVGFRAPEMQLSCVVGVGPAYWDRIRPDGAPRPAGLHPFKALTGAKHNAPSTPGDLLFHMRANRADLTFELARQIMDAFGSDVTVEDYVTGLRYFEARDMLGFVDGTENPTGRSAATAAIVDADAEPDFAGGSYVVVQKYVHDLEAWDALDTAEQERVIGRTKVDDIELADDVQPTNSHVTLNTIEDADGTERDILRANMAFGDAGTGEYGTYYIAYAADIAVTEQMLVNMFEGNPPGNYDRILDVSTAVTGTQFFAPSLDMLESLADELAEAAPQPNTDEDARRTVDDSLSIGSLKGVSQ</sequence>
<protein>
    <submittedName>
        <fullName evidence="10">Putative iron-dependent peroxidase</fullName>
    </submittedName>
</protein>
<keyword evidence="2 10" id="KW-0575">Peroxidase</keyword>
<organism evidence="10 11">
    <name type="scientific">Antricoccus suffuscus</name>
    <dbReference type="NCBI Taxonomy" id="1629062"/>
    <lineage>
        <taxon>Bacteria</taxon>
        <taxon>Bacillati</taxon>
        <taxon>Actinomycetota</taxon>
        <taxon>Actinomycetes</taxon>
        <taxon>Geodermatophilales</taxon>
        <taxon>Antricoccaceae</taxon>
        <taxon>Antricoccus</taxon>
    </lineage>
</organism>
<evidence type="ECO:0000256" key="7">
    <source>
        <dbReference type="SAM" id="MobiDB-lite"/>
    </source>
</evidence>
<name>A0A2T0ZVY3_9ACTN</name>
<gene>
    <name evidence="10" type="ORF">CLV47_11642</name>
</gene>
<dbReference type="PANTHER" id="PTHR30521">
    <property type="entry name" value="DEFERROCHELATASE/PEROXIDASE"/>
    <property type="match status" value="1"/>
</dbReference>
<dbReference type="PANTHER" id="PTHR30521:SF0">
    <property type="entry name" value="DYP-TYPE PEROXIDASE FAMILY PROTEIN"/>
    <property type="match status" value="1"/>
</dbReference>
<dbReference type="Proteomes" id="UP000237752">
    <property type="component" value="Unassembled WGS sequence"/>
</dbReference>
<dbReference type="GO" id="GO:0004601">
    <property type="term" value="F:peroxidase activity"/>
    <property type="evidence" value="ECO:0007669"/>
    <property type="project" value="UniProtKB-KW"/>
</dbReference>
<dbReference type="NCBIfam" id="TIGR01413">
    <property type="entry name" value="Dyp_perox_fam"/>
    <property type="match status" value="1"/>
</dbReference>
<reference evidence="10 11" key="1">
    <citation type="submission" date="2018-03" db="EMBL/GenBank/DDBJ databases">
        <title>Genomic Encyclopedia of Archaeal and Bacterial Type Strains, Phase II (KMG-II): from individual species to whole genera.</title>
        <authorList>
            <person name="Goeker M."/>
        </authorList>
    </citation>
    <scope>NUCLEOTIDE SEQUENCE [LARGE SCALE GENOMIC DNA]</scope>
    <source>
        <strain evidence="10 11">DSM 100065</strain>
    </source>
</reference>
<dbReference type="AlphaFoldDB" id="A0A2T0ZVY3"/>
<dbReference type="SUPFAM" id="SSF54909">
    <property type="entry name" value="Dimeric alpha+beta barrel"/>
    <property type="match status" value="1"/>
</dbReference>
<evidence type="ECO:0000256" key="5">
    <source>
        <dbReference type="ARBA" id="ARBA00023004"/>
    </source>
</evidence>
<dbReference type="RefSeq" id="WP_202862644.1">
    <property type="nucleotide sequence ID" value="NZ_PVUE01000016.1"/>
</dbReference>
<comment type="similarity">
    <text evidence="6">Belongs to the DyP-type peroxidase family.</text>
</comment>
<evidence type="ECO:0000259" key="9">
    <source>
        <dbReference type="Pfam" id="PF20628"/>
    </source>
</evidence>
<dbReference type="InterPro" id="IPR048327">
    <property type="entry name" value="Dyp_perox_N"/>
</dbReference>
<keyword evidence="3" id="KW-0479">Metal-binding</keyword>
<dbReference type="Pfam" id="PF20628">
    <property type="entry name" value="Dyp_perox_C"/>
    <property type="match status" value="1"/>
</dbReference>
<evidence type="ECO:0000259" key="8">
    <source>
        <dbReference type="Pfam" id="PF04261"/>
    </source>
</evidence>
<dbReference type="InterPro" id="IPR048328">
    <property type="entry name" value="Dyp_perox_C"/>
</dbReference>
<accession>A0A2T0ZVY3</accession>
<comment type="caution">
    <text evidence="10">The sequence shown here is derived from an EMBL/GenBank/DDBJ whole genome shotgun (WGS) entry which is preliminary data.</text>
</comment>
<evidence type="ECO:0000256" key="3">
    <source>
        <dbReference type="ARBA" id="ARBA00022723"/>
    </source>
</evidence>
<dbReference type="PROSITE" id="PS51404">
    <property type="entry name" value="DYP_PEROXIDASE"/>
    <property type="match status" value="1"/>
</dbReference>
<dbReference type="EMBL" id="PVUE01000016">
    <property type="protein sequence ID" value="PRZ40509.1"/>
    <property type="molecule type" value="Genomic_DNA"/>
</dbReference>
<evidence type="ECO:0000256" key="1">
    <source>
        <dbReference type="ARBA" id="ARBA00001970"/>
    </source>
</evidence>
<evidence type="ECO:0000313" key="11">
    <source>
        <dbReference type="Proteomes" id="UP000237752"/>
    </source>
</evidence>
<feature type="region of interest" description="Disordered" evidence="7">
    <location>
        <begin position="330"/>
        <end position="359"/>
    </location>
</feature>
<evidence type="ECO:0000313" key="10">
    <source>
        <dbReference type="EMBL" id="PRZ40509.1"/>
    </source>
</evidence>
<keyword evidence="5" id="KW-0408">Iron</keyword>
<proteinExistence type="inferred from homology"/>
<dbReference type="InterPro" id="IPR006314">
    <property type="entry name" value="Dyp_peroxidase"/>
</dbReference>
<dbReference type="GO" id="GO:0020037">
    <property type="term" value="F:heme binding"/>
    <property type="evidence" value="ECO:0007669"/>
    <property type="project" value="InterPro"/>
</dbReference>
<feature type="domain" description="Dyp-type peroxidase C-terminal" evidence="9">
    <location>
        <begin position="154"/>
        <end position="319"/>
    </location>
</feature>
<comment type="cofactor">
    <cofactor evidence="1">
        <name>heme b</name>
        <dbReference type="ChEBI" id="CHEBI:60344"/>
    </cofactor>
</comment>
<keyword evidence="11" id="KW-1185">Reference proteome</keyword>